<keyword evidence="2" id="KW-1185">Reference proteome</keyword>
<sequence>MRRQGGWRQVRLGEIWLEVSVAAPSTRGTDRATGCTHVEVFTLNDQMAHTSILYREKVHIIMRKLY</sequence>
<accession>A0A3Q7HNR2</accession>
<name>A0A3Q7HNR2_SOLLC</name>
<dbReference type="InParanoid" id="A0A3Q7HNR2"/>
<organism evidence="1">
    <name type="scientific">Solanum lycopersicum</name>
    <name type="common">Tomato</name>
    <name type="synonym">Lycopersicon esculentum</name>
    <dbReference type="NCBI Taxonomy" id="4081"/>
    <lineage>
        <taxon>Eukaryota</taxon>
        <taxon>Viridiplantae</taxon>
        <taxon>Streptophyta</taxon>
        <taxon>Embryophyta</taxon>
        <taxon>Tracheophyta</taxon>
        <taxon>Spermatophyta</taxon>
        <taxon>Magnoliopsida</taxon>
        <taxon>eudicotyledons</taxon>
        <taxon>Gunneridae</taxon>
        <taxon>Pentapetalae</taxon>
        <taxon>asterids</taxon>
        <taxon>lamiids</taxon>
        <taxon>Solanales</taxon>
        <taxon>Solanaceae</taxon>
        <taxon>Solanoideae</taxon>
        <taxon>Solaneae</taxon>
        <taxon>Solanum</taxon>
        <taxon>Solanum subgen. Lycopersicon</taxon>
    </lineage>
</organism>
<dbReference type="PaxDb" id="4081-Solyc06g051450.1.1"/>
<protein>
    <submittedName>
        <fullName evidence="1">Uncharacterized protein</fullName>
    </submittedName>
</protein>
<dbReference type="Gramene" id="Solyc06g051450.2.1">
    <property type="protein sequence ID" value="Solyc06g051450.2.1.1"/>
    <property type="gene ID" value="Solyc06g051450.2"/>
</dbReference>
<proteinExistence type="predicted"/>
<dbReference type="EnsemblPlants" id="Solyc06g051450.2.1">
    <property type="protein sequence ID" value="Solyc06g051450.2.1.1"/>
    <property type="gene ID" value="Solyc06g051450.2"/>
</dbReference>
<dbReference type="Proteomes" id="UP000004994">
    <property type="component" value="Chromosome 6"/>
</dbReference>
<evidence type="ECO:0000313" key="2">
    <source>
        <dbReference type="Proteomes" id="UP000004994"/>
    </source>
</evidence>
<dbReference type="AlphaFoldDB" id="A0A3Q7HNR2"/>
<reference evidence="1" key="1">
    <citation type="journal article" date="2012" name="Nature">
        <title>The tomato genome sequence provides insights into fleshy fruit evolution.</title>
        <authorList>
            <consortium name="Tomato Genome Consortium"/>
        </authorList>
    </citation>
    <scope>NUCLEOTIDE SEQUENCE [LARGE SCALE GENOMIC DNA]</scope>
    <source>
        <strain evidence="1">cv. Heinz 1706</strain>
    </source>
</reference>
<evidence type="ECO:0000313" key="1">
    <source>
        <dbReference type="EnsemblPlants" id="Solyc06g051450.2.1.1"/>
    </source>
</evidence>
<reference evidence="1" key="2">
    <citation type="submission" date="2019-01" db="UniProtKB">
        <authorList>
            <consortium name="EnsemblPlants"/>
        </authorList>
    </citation>
    <scope>IDENTIFICATION</scope>
    <source>
        <strain evidence="1">cv. Heinz 1706</strain>
    </source>
</reference>